<gene>
    <name evidence="4" type="ORF">IWQ60_001981</name>
    <name evidence="3" type="ORF">IWQ60_004684</name>
</gene>
<evidence type="ECO:0000313" key="4">
    <source>
        <dbReference type="EMBL" id="KAJ1928507.1"/>
    </source>
</evidence>
<proteinExistence type="predicted"/>
<dbReference type="CDD" id="cd13228">
    <property type="entry name" value="PHear_NECAP"/>
    <property type="match status" value="1"/>
</dbReference>
<dbReference type="EMBL" id="JANBPT010000070">
    <property type="protein sequence ID" value="KAJ1928507.1"/>
    <property type="molecule type" value="Genomic_DNA"/>
</dbReference>
<dbReference type="InterPro" id="IPR012466">
    <property type="entry name" value="NECAP_PHear"/>
</dbReference>
<comment type="caution">
    <text evidence="4">The sequence shown here is derived from an EMBL/GenBank/DDBJ whole genome shotgun (WGS) entry which is preliminary data.</text>
</comment>
<dbReference type="InterPro" id="IPR011993">
    <property type="entry name" value="PH-like_dom_sf"/>
</dbReference>
<protein>
    <recommendedName>
        <fullName evidence="2">NECAP PHear domain-containing protein</fullName>
    </recommendedName>
</protein>
<dbReference type="SUPFAM" id="SSF50729">
    <property type="entry name" value="PH domain-like"/>
    <property type="match status" value="1"/>
</dbReference>
<dbReference type="Gene3D" id="2.30.29.30">
    <property type="entry name" value="Pleckstrin-homology domain (PH domain)/Phosphotyrosine-binding domain (PTB)"/>
    <property type="match status" value="1"/>
</dbReference>
<feature type="compositionally biased region" description="Pro residues" evidence="1">
    <location>
        <begin position="182"/>
        <end position="192"/>
    </location>
</feature>
<reference evidence="4" key="1">
    <citation type="submission" date="2022-07" db="EMBL/GenBank/DDBJ databases">
        <title>Phylogenomic reconstructions and comparative analyses of Kickxellomycotina fungi.</title>
        <authorList>
            <person name="Reynolds N.K."/>
            <person name="Stajich J.E."/>
            <person name="Barry K."/>
            <person name="Grigoriev I.V."/>
            <person name="Crous P."/>
            <person name="Smith M.E."/>
        </authorList>
    </citation>
    <scope>NUCLEOTIDE SEQUENCE</scope>
    <source>
        <strain evidence="4">RSA 861</strain>
    </source>
</reference>
<dbReference type="Proteomes" id="UP001150569">
    <property type="component" value="Unassembled WGS sequence"/>
</dbReference>
<dbReference type="EMBL" id="JANBPT010000232">
    <property type="protein sequence ID" value="KAJ1925248.1"/>
    <property type="molecule type" value="Genomic_DNA"/>
</dbReference>
<dbReference type="AlphaFoldDB" id="A0A9W8ADJ7"/>
<evidence type="ECO:0000259" key="2">
    <source>
        <dbReference type="Pfam" id="PF07933"/>
    </source>
</evidence>
<dbReference type="PANTHER" id="PTHR12847">
    <property type="entry name" value="ATP-BINDING CASSETTE ABC TRANSPORTER-RELATED"/>
    <property type="match status" value="1"/>
</dbReference>
<dbReference type="FunFam" id="2.30.29.30:FF:000150">
    <property type="entry name" value="Adaptin ear-binding coat-associated protein"/>
    <property type="match status" value="1"/>
</dbReference>
<keyword evidence="5" id="KW-1185">Reference proteome</keyword>
<sequence>MLNDNDYESVLLIVRECYVYKLPPRTRTAGYRAADWNVEEPLWKGRLRVMASTEKCVIRLEDNQTGELFAACNYDKTGSSVEPVLDSSRYFVLKIEDEAGRHAYIGLGFLDRTESFDFNVALQDFKRQGTNEEEEKAKVEAPKVDYSLKEGQTISINIGGLGKKPRPKPNTSAGQAGGAFPFLPPPPGGQRK</sequence>
<evidence type="ECO:0000256" key="1">
    <source>
        <dbReference type="SAM" id="MobiDB-lite"/>
    </source>
</evidence>
<evidence type="ECO:0000313" key="5">
    <source>
        <dbReference type="Proteomes" id="UP001150569"/>
    </source>
</evidence>
<feature type="region of interest" description="Disordered" evidence="1">
    <location>
        <begin position="157"/>
        <end position="192"/>
    </location>
</feature>
<dbReference type="GO" id="GO:0030125">
    <property type="term" value="C:clathrin vesicle coat"/>
    <property type="evidence" value="ECO:0007669"/>
    <property type="project" value="TreeGrafter"/>
</dbReference>
<dbReference type="OrthoDB" id="10265489at2759"/>
<name>A0A9W8ADJ7_9FUNG</name>
<accession>A0A9W8ADJ7</accession>
<evidence type="ECO:0000313" key="3">
    <source>
        <dbReference type="EMBL" id="KAJ1925248.1"/>
    </source>
</evidence>
<organism evidence="4 5">
    <name type="scientific">Tieghemiomyces parasiticus</name>
    <dbReference type="NCBI Taxonomy" id="78921"/>
    <lineage>
        <taxon>Eukaryota</taxon>
        <taxon>Fungi</taxon>
        <taxon>Fungi incertae sedis</taxon>
        <taxon>Zoopagomycota</taxon>
        <taxon>Kickxellomycotina</taxon>
        <taxon>Dimargaritomycetes</taxon>
        <taxon>Dimargaritales</taxon>
        <taxon>Dimargaritaceae</taxon>
        <taxon>Tieghemiomyces</taxon>
    </lineage>
</organism>
<feature type="domain" description="NECAP PHear" evidence="2">
    <location>
        <begin position="7"/>
        <end position="159"/>
    </location>
</feature>
<dbReference type="PANTHER" id="PTHR12847:SF9">
    <property type="entry name" value="NECAP-LIKE PROTEIN CG9132"/>
    <property type="match status" value="1"/>
</dbReference>
<dbReference type="Pfam" id="PF07933">
    <property type="entry name" value="DUF1681"/>
    <property type="match status" value="1"/>
</dbReference>
<dbReference type="GO" id="GO:0006897">
    <property type="term" value="P:endocytosis"/>
    <property type="evidence" value="ECO:0007669"/>
    <property type="project" value="InterPro"/>
</dbReference>